<proteinExistence type="predicted"/>
<gene>
    <name evidence="1" type="ORF">DOP62_05990</name>
</gene>
<sequence length="309" mass="35465">MAAQSLTWPRELADVLWLLQSPALIRRDRYPLVGDARLHLAGQQLQAQWQDQDRDRLAAEAAEWVTAQPRTYKLGIRAEALLVWALRQLPRFRLLASQLQLRDGSTCLGELDFLIEDRVLQRYEHWELALKFFGWSGAAWVGPDSKDLLTQKLQRMQGRQLALSQTNAFQDWLEQQAPEAKRSPWQRRLLSRGFAFVPWGKALPTDQAEVSRHAQQGWLLHRDRLPSAAEFPSIHRWASLPRDLWMSRYVHDRDRAGIVAEARSLLELAAIAPQDTAQFVVGCNAQGIEISRGFLVHPDWPQMANHPPT</sequence>
<organism evidence="1 2">
    <name type="scientific">Synechococcus elongatus PCC 11801</name>
    <dbReference type="NCBI Taxonomy" id="2219813"/>
    <lineage>
        <taxon>Bacteria</taxon>
        <taxon>Bacillati</taxon>
        <taxon>Cyanobacteriota</taxon>
        <taxon>Cyanophyceae</taxon>
        <taxon>Synechococcales</taxon>
        <taxon>Synechococcaceae</taxon>
        <taxon>Synechococcus</taxon>
    </lineage>
</organism>
<dbReference type="AlphaFoldDB" id="A0AAN1QN21"/>
<dbReference type="InterPro" id="IPR015003">
    <property type="entry name" value="DUF1853"/>
</dbReference>
<name>A0AAN1QN21_SYNEL</name>
<evidence type="ECO:0000313" key="2">
    <source>
        <dbReference type="Proteomes" id="UP000267249"/>
    </source>
</evidence>
<dbReference type="Pfam" id="PF08907">
    <property type="entry name" value="DUF1853"/>
    <property type="match status" value="1"/>
</dbReference>
<evidence type="ECO:0000313" key="1">
    <source>
        <dbReference type="EMBL" id="AZB72331.2"/>
    </source>
</evidence>
<dbReference type="EMBL" id="CP030139">
    <property type="protein sequence ID" value="AZB72331.2"/>
    <property type="molecule type" value="Genomic_DNA"/>
</dbReference>
<reference evidence="1 2" key="1">
    <citation type="journal article" date="2018" name="Sci. Rep.">
        <title>Genome Features and Biochemical Characteristics of a Robust, Fast Growing and Naturally Transformable Cyanobacterium Synechococcus elongatus PCC 11801 Isolated from India.</title>
        <authorList>
            <person name="Jaiswal D."/>
            <person name="Sengupta A."/>
            <person name="Sohoni S."/>
            <person name="Sengupta S."/>
            <person name="Phadnavis A.G."/>
            <person name="Pakrasi H.B."/>
            <person name="Wangikar P.P."/>
        </authorList>
    </citation>
    <scope>NUCLEOTIDE SEQUENCE [LARGE SCALE GENOMIC DNA]</scope>
    <source>
        <strain evidence="1 2">PCC 11801</strain>
    </source>
</reference>
<accession>A0AAN1QN21</accession>
<dbReference type="RefSeq" id="WP_261790047.1">
    <property type="nucleotide sequence ID" value="NZ_CP030139.2"/>
</dbReference>
<protein>
    <submittedName>
        <fullName evidence="1">DUF1853 family protein</fullName>
    </submittedName>
</protein>
<dbReference type="Proteomes" id="UP000267249">
    <property type="component" value="Chromosome"/>
</dbReference>